<feature type="compositionally biased region" description="Basic and acidic residues" evidence="1">
    <location>
        <begin position="361"/>
        <end position="389"/>
    </location>
</feature>
<reference evidence="3" key="1">
    <citation type="submission" date="2016-03" db="EMBL/GenBank/DDBJ databases">
        <title>Mechanisms controlling the formation of the plant cell surface in tip-growing cells are functionally conserved among land plants.</title>
        <authorList>
            <person name="Honkanen S."/>
            <person name="Jones V.A."/>
            <person name="Morieri G."/>
            <person name="Champion C."/>
            <person name="Hetherington A.J."/>
            <person name="Kelly S."/>
            <person name="Saint-Marcoux D."/>
            <person name="Proust H."/>
            <person name="Prescott H."/>
            <person name="Dolan L."/>
        </authorList>
    </citation>
    <scope>NUCLEOTIDE SEQUENCE [LARGE SCALE GENOMIC DNA]</scope>
    <source>
        <tissue evidence="3">Whole gametophyte</tissue>
    </source>
</reference>
<feature type="region of interest" description="Disordered" evidence="1">
    <location>
        <begin position="1"/>
        <end position="287"/>
    </location>
</feature>
<comment type="caution">
    <text evidence="3">The sequence shown here is derived from an EMBL/GenBank/DDBJ whole genome shotgun (WGS) entry which is preliminary data.</text>
</comment>
<dbReference type="SUPFAM" id="SSF160443">
    <property type="entry name" value="SMR domain-like"/>
    <property type="match status" value="1"/>
</dbReference>
<feature type="compositionally biased region" description="Low complexity" evidence="1">
    <location>
        <begin position="275"/>
        <end position="287"/>
    </location>
</feature>
<feature type="compositionally biased region" description="Low complexity" evidence="1">
    <location>
        <begin position="97"/>
        <end position="106"/>
    </location>
</feature>
<protein>
    <recommendedName>
        <fullName evidence="2">Smr domain-containing protein</fullName>
    </recommendedName>
</protein>
<gene>
    <name evidence="3" type="ORF">AXG93_3384s1570</name>
</gene>
<feature type="domain" description="Smr" evidence="2">
    <location>
        <begin position="516"/>
        <end position="636"/>
    </location>
</feature>
<dbReference type="Proteomes" id="UP000077202">
    <property type="component" value="Unassembled WGS sequence"/>
</dbReference>
<dbReference type="PROSITE" id="PS50828">
    <property type="entry name" value="SMR"/>
    <property type="match status" value="1"/>
</dbReference>
<dbReference type="AlphaFoldDB" id="A0A176WGD8"/>
<evidence type="ECO:0000313" key="4">
    <source>
        <dbReference type="Proteomes" id="UP000077202"/>
    </source>
</evidence>
<sequence length="698" mass="72928">MEELGGYGSAGGGGGGGGGDGSHGAPGRGGGKQQQQQQQQHSSAASAAAVASAGGRGGGGGGGRSKVQGWSSLTRLHRNPPTSSPPRDPFPPLATCSFSSKSSKNSRPFNTLLASPIFGDDFHRPQHSGGGGLSSASSFSSNLQGRNSVPGGATSIQNGLAYSSNGRGAGGGVEADGGVVVGETDERRIRRVGYGGSDSSSSSSDSFASNSFGPNGHPRQQGAGGAGAAAAAAGSTAGNYYQHGQSARSPPASSAASHNNRVQPAGAGAGPGLSPGPFGSGFPSSSGIVVSNQVLQHSGKEAGASKHERALELSADAAPFVPAVKRGSYDQALPQLGGAGEAEPSVLRDHSNALDHNIEGHFHHRDLGGRNENRDTAVAPENREPERPSVSDCRSSTGDAERDANGEAGALAYDHGRDGGDSTAASSAFYVPMEPEWEEDDLYLRYRSDALRTARERDRFARGASQAYIRGDHRRAKTMSKQAQERRLLAERLNAEAAHEILNQRNNDASRNIWHIDLHGLHTGEAVAALENRLIYIESEILSSGQTNTRDGIFVPQIEHEVGETSNLRAQQDVLKHKHTQSLITAPRELVVITGVGVHSQGGPTIPFAVKNFLLTNGYQFAQNTPGSFSVRPKLRLSCGQDLLQIEALTFGVDGTLGQNSMDLVYAYARQHDGMLHHGFAYVAPSRKHMSNIVMRRA</sequence>
<name>A0A176WGD8_MARPO</name>
<dbReference type="Gene3D" id="3.30.1370.110">
    <property type="match status" value="1"/>
</dbReference>
<keyword evidence="4" id="KW-1185">Reference proteome</keyword>
<feature type="compositionally biased region" description="Pro residues" evidence="1">
    <location>
        <begin position="82"/>
        <end position="92"/>
    </location>
</feature>
<feature type="compositionally biased region" description="Polar residues" evidence="1">
    <location>
        <begin position="236"/>
        <end position="245"/>
    </location>
</feature>
<feature type="compositionally biased region" description="Low complexity" evidence="1">
    <location>
        <begin position="246"/>
        <end position="257"/>
    </location>
</feature>
<evidence type="ECO:0000313" key="3">
    <source>
        <dbReference type="EMBL" id="OAE31683.1"/>
    </source>
</evidence>
<feature type="compositionally biased region" description="Gly residues" evidence="1">
    <location>
        <begin position="54"/>
        <end position="64"/>
    </location>
</feature>
<feature type="compositionally biased region" description="Polar residues" evidence="1">
    <location>
        <begin position="154"/>
        <end position="165"/>
    </location>
</feature>
<proteinExistence type="predicted"/>
<feature type="compositionally biased region" description="Gly residues" evidence="1">
    <location>
        <begin position="1"/>
        <end position="32"/>
    </location>
</feature>
<dbReference type="InterPro" id="IPR002625">
    <property type="entry name" value="Smr_dom"/>
</dbReference>
<evidence type="ECO:0000256" key="1">
    <source>
        <dbReference type="SAM" id="MobiDB-lite"/>
    </source>
</evidence>
<accession>A0A176WGD8</accession>
<feature type="compositionally biased region" description="Low complexity" evidence="1">
    <location>
        <begin position="197"/>
        <end position="212"/>
    </location>
</feature>
<dbReference type="SMART" id="SM00463">
    <property type="entry name" value="SMR"/>
    <property type="match status" value="1"/>
</dbReference>
<organism evidence="3 4">
    <name type="scientific">Marchantia polymorpha subsp. ruderalis</name>
    <dbReference type="NCBI Taxonomy" id="1480154"/>
    <lineage>
        <taxon>Eukaryota</taxon>
        <taxon>Viridiplantae</taxon>
        <taxon>Streptophyta</taxon>
        <taxon>Embryophyta</taxon>
        <taxon>Marchantiophyta</taxon>
        <taxon>Marchantiopsida</taxon>
        <taxon>Marchantiidae</taxon>
        <taxon>Marchantiales</taxon>
        <taxon>Marchantiaceae</taxon>
        <taxon>Marchantia</taxon>
    </lineage>
</organism>
<dbReference type="InterPro" id="IPR036063">
    <property type="entry name" value="Smr_dom_sf"/>
</dbReference>
<dbReference type="InterPro" id="IPR013899">
    <property type="entry name" value="DUF1771"/>
</dbReference>
<dbReference type="PANTHER" id="PTHR47812:SF2">
    <property type="entry name" value="SMR (SMALL MUTS RELATED) DOMAIN-CONTAINING PROTEIN"/>
    <property type="match status" value="1"/>
</dbReference>
<feature type="region of interest" description="Disordered" evidence="1">
    <location>
        <begin position="361"/>
        <end position="404"/>
    </location>
</feature>
<dbReference type="SMART" id="SM01162">
    <property type="entry name" value="DUF1771"/>
    <property type="match status" value="1"/>
</dbReference>
<dbReference type="Pfam" id="PF08590">
    <property type="entry name" value="DUF1771"/>
    <property type="match status" value="1"/>
</dbReference>
<feature type="compositionally biased region" description="Low complexity" evidence="1">
    <location>
        <begin position="33"/>
        <end position="53"/>
    </location>
</feature>
<dbReference type="PANTHER" id="PTHR47812">
    <property type="entry name" value="SMR (SMALL MUTS RELATED) DOMAIN-CONTAINING PROTEIN"/>
    <property type="match status" value="1"/>
</dbReference>
<dbReference type="EMBL" id="LVLJ01000986">
    <property type="protein sequence ID" value="OAE31683.1"/>
    <property type="molecule type" value="Genomic_DNA"/>
</dbReference>
<evidence type="ECO:0000259" key="2">
    <source>
        <dbReference type="PROSITE" id="PS50828"/>
    </source>
</evidence>